<proteinExistence type="predicted"/>
<comment type="caution">
    <text evidence="2">The sequence shown here is derived from an EMBL/GenBank/DDBJ whole genome shotgun (WGS) entry which is preliminary data.</text>
</comment>
<protein>
    <submittedName>
        <fullName evidence="2">Uncharacterized protein</fullName>
    </submittedName>
</protein>
<keyword evidence="1" id="KW-0812">Transmembrane</keyword>
<sequence>METSDTVAHHAIAESPSSHFEEPISPTETCLENTETESLQPLEPLVKVTVFRLLYTYAILVFGSVKAVMAYRGSNTIPTTIEWISGVVFAIGFYWLGLLENVQPPVASWFFHQDYSRQVVFLPLFITCQF</sequence>
<keyword evidence="1" id="KW-1133">Transmembrane helix</keyword>
<evidence type="ECO:0000313" key="3">
    <source>
        <dbReference type="Proteomes" id="UP001212997"/>
    </source>
</evidence>
<name>A0AAD5YHQ1_9APHY</name>
<accession>A0AAD5YHQ1</accession>
<dbReference type="Proteomes" id="UP001212997">
    <property type="component" value="Unassembled WGS sequence"/>
</dbReference>
<organism evidence="2 3">
    <name type="scientific">Meripilus lineatus</name>
    <dbReference type="NCBI Taxonomy" id="2056292"/>
    <lineage>
        <taxon>Eukaryota</taxon>
        <taxon>Fungi</taxon>
        <taxon>Dikarya</taxon>
        <taxon>Basidiomycota</taxon>
        <taxon>Agaricomycotina</taxon>
        <taxon>Agaricomycetes</taxon>
        <taxon>Polyporales</taxon>
        <taxon>Meripilaceae</taxon>
        <taxon>Meripilus</taxon>
    </lineage>
</organism>
<keyword evidence="1" id="KW-0472">Membrane</keyword>
<keyword evidence="3" id="KW-1185">Reference proteome</keyword>
<dbReference type="EMBL" id="JANAWD010000046">
    <property type="protein sequence ID" value="KAJ3489381.1"/>
    <property type="molecule type" value="Genomic_DNA"/>
</dbReference>
<feature type="transmembrane region" description="Helical" evidence="1">
    <location>
        <begin position="50"/>
        <end position="69"/>
    </location>
</feature>
<dbReference type="AlphaFoldDB" id="A0AAD5YHQ1"/>
<feature type="transmembrane region" description="Helical" evidence="1">
    <location>
        <begin position="81"/>
        <end position="99"/>
    </location>
</feature>
<evidence type="ECO:0000313" key="2">
    <source>
        <dbReference type="EMBL" id="KAJ3489381.1"/>
    </source>
</evidence>
<reference evidence="2" key="1">
    <citation type="submission" date="2022-07" db="EMBL/GenBank/DDBJ databases">
        <title>Genome Sequence of Physisporinus lineatus.</title>
        <authorList>
            <person name="Buettner E."/>
        </authorList>
    </citation>
    <scope>NUCLEOTIDE SEQUENCE</scope>
    <source>
        <strain evidence="2">VT162</strain>
    </source>
</reference>
<gene>
    <name evidence="2" type="ORF">NLI96_g2153</name>
</gene>
<evidence type="ECO:0000256" key="1">
    <source>
        <dbReference type="SAM" id="Phobius"/>
    </source>
</evidence>